<dbReference type="NCBIfam" id="TIGR00309">
    <property type="entry name" value="V_ATPase_subD"/>
    <property type="match status" value="1"/>
</dbReference>
<comment type="similarity">
    <text evidence="1">Belongs to the V-ATPase D subunit family.</text>
</comment>
<dbReference type="EMBL" id="MW052342">
    <property type="protein sequence ID" value="QSE03613.1"/>
    <property type="molecule type" value="Genomic_DNA"/>
</dbReference>
<dbReference type="Pfam" id="PF01813">
    <property type="entry name" value="ATP-synt_D"/>
    <property type="match status" value="1"/>
</dbReference>
<keyword evidence="3" id="KW-0406">Ion transport</keyword>
<sequence>MTSADDKYSVFSTRMNLADFRTKLKKAENGHSLLKKKHDAIKIHFQNLKAALVEETSAIEAQSRHAALAVGRLRYTVGTATNILQENTLGEPVRLSIEETNIGGATLFSFKCVFGSSAARPSFGLAGGRDIFETAQKEYQALLERIVGLASMKTSYALIEKTMQATNRRINSLEHILIPKITKTIIHIDSELDEHDREDFFRIKMIQKNKKIQSNAKDTEDTLAKEEDPEILF</sequence>
<evidence type="ECO:0000256" key="3">
    <source>
        <dbReference type="ARBA" id="ARBA00023065"/>
    </source>
</evidence>
<dbReference type="PANTHER" id="PTHR11671">
    <property type="entry name" value="V-TYPE ATP SYNTHASE SUBUNIT D"/>
    <property type="match status" value="1"/>
</dbReference>
<accession>A0A896WPV1</accession>
<dbReference type="GO" id="GO:0046961">
    <property type="term" value="F:proton-transporting ATPase activity, rotational mechanism"/>
    <property type="evidence" value="ECO:0007669"/>
    <property type="project" value="InterPro"/>
</dbReference>
<evidence type="ECO:0000256" key="1">
    <source>
        <dbReference type="ARBA" id="ARBA00005850"/>
    </source>
</evidence>
<feature type="region of interest" description="Disordered" evidence="4">
    <location>
        <begin position="214"/>
        <end position="233"/>
    </location>
</feature>
<proteinExistence type="inferred from homology"/>
<reference evidence="5" key="1">
    <citation type="journal article" date="2021" name="Parasitol. Res.">
        <title>Evolutionary relationships of Metchnikovella dogieli Paskerova et al., 2016 (Microsporidia: Metchnikovellidae) revealed by multigene phylogenetic analysis.</title>
        <authorList>
            <person name="Nassonova E.S."/>
            <person name="Bondarenko N.I."/>
            <person name="Paskerova G.G."/>
            <person name="Kovacikova M."/>
            <person name="Frolova E.V."/>
            <person name="Smirnov A.V."/>
        </authorList>
    </citation>
    <scope>NUCLEOTIDE SEQUENCE</scope>
    <source>
        <strain evidence="5">WSBS2016</strain>
    </source>
</reference>
<keyword evidence="2" id="KW-0813">Transport</keyword>
<dbReference type="AlphaFoldDB" id="A0A896WPV1"/>
<feature type="compositionally biased region" description="Basic and acidic residues" evidence="4">
    <location>
        <begin position="217"/>
        <end position="226"/>
    </location>
</feature>
<evidence type="ECO:0000256" key="2">
    <source>
        <dbReference type="ARBA" id="ARBA00022448"/>
    </source>
</evidence>
<dbReference type="Gene3D" id="1.10.287.3240">
    <property type="match status" value="1"/>
</dbReference>
<dbReference type="InterPro" id="IPR002699">
    <property type="entry name" value="V_ATPase_D"/>
</dbReference>
<evidence type="ECO:0000256" key="4">
    <source>
        <dbReference type="SAM" id="MobiDB-lite"/>
    </source>
</evidence>
<organism evidence="5">
    <name type="scientific">Metchnikovella dogieli</name>
    <dbReference type="NCBI Taxonomy" id="2804710"/>
    <lineage>
        <taxon>Eukaryota</taxon>
        <taxon>Fungi</taxon>
        <taxon>Fungi incertae sedis</taxon>
        <taxon>Microsporidia</taxon>
        <taxon>Metchnikovellidae</taxon>
        <taxon>Metchnikovella</taxon>
    </lineage>
</organism>
<evidence type="ECO:0000313" key="5">
    <source>
        <dbReference type="EMBL" id="QSE03613.1"/>
    </source>
</evidence>
<name>A0A896WPV1_9MICR</name>
<protein>
    <submittedName>
        <fullName evidence="5">V-type proton ATPase subunit D1</fullName>
    </submittedName>
</protein>